<keyword evidence="2" id="KW-0808">Transferase</keyword>
<sequence>MASASAEAPVACPLCGAATGAPWRETTGVYRYCPVCDLVSRDPTTWLDADAERAYYGTHDNRMDDPGYRRFLAQLGEPLVARLSPGARGLDYGCGAAPALAAMLTEAGFPTVGYDPFFATDASRLDARYDFVTCTEVLEHMHDPRRDLARIDALLVPGGWLGLMTELRPPMADFPRWHYHRDPTHVGFHSEASLRWIAARFAWRVEGVGRRVVLVQKPGRGNDVCNANRARHSERPDLPPQDARPSGRSMSGRRG</sequence>
<protein>
    <submittedName>
        <fullName evidence="2">Class I SAM-dependent methyltransferase</fullName>
    </submittedName>
</protein>
<dbReference type="EMBL" id="JAMZEK010000001">
    <property type="protein sequence ID" value="MCP1373614.1"/>
    <property type="molecule type" value="Genomic_DNA"/>
</dbReference>
<proteinExistence type="predicted"/>
<dbReference type="GO" id="GO:0008168">
    <property type="term" value="F:methyltransferase activity"/>
    <property type="evidence" value="ECO:0007669"/>
    <property type="project" value="UniProtKB-KW"/>
</dbReference>
<feature type="region of interest" description="Disordered" evidence="1">
    <location>
        <begin position="219"/>
        <end position="255"/>
    </location>
</feature>
<dbReference type="InterPro" id="IPR029063">
    <property type="entry name" value="SAM-dependent_MTases_sf"/>
</dbReference>
<keyword evidence="3" id="KW-1185">Reference proteome</keyword>
<dbReference type="GO" id="GO:0032259">
    <property type="term" value="P:methylation"/>
    <property type="evidence" value="ECO:0007669"/>
    <property type="project" value="UniProtKB-KW"/>
</dbReference>
<feature type="compositionally biased region" description="Low complexity" evidence="1">
    <location>
        <begin position="246"/>
        <end position="255"/>
    </location>
</feature>
<dbReference type="Proteomes" id="UP001204615">
    <property type="component" value="Unassembled WGS sequence"/>
</dbReference>
<organism evidence="2 3">
    <name type="scientific">Dyella lutea</name>
    <dbReference type="NCBI Taxonomy" id="2950441"/>
    <lineage>
        <taxon>Bacteria</taxon>
        <taxon>Pseudomonadati</taxon>
        <taxon>Pseudomonadota</taxon>
        <taxon>Gammaproteobacteria</taxon>
        <taxon>Lysobacterales</taxon>
        <taxon>Rhodanobacteraceae</taxon>
        <taxon>Dyella</taxon>
    </lineage>
</organism>
<keyword evidence="2" id="KW-0489">Methyltransferase</keyword>
<reference evidence="2 3" key="1">
    <citation type="submission" date="2022-06" db="EMBL/GenBank/DDBJ databases">
        <title>Dyella sp. Sa strain:Sa Genome sequencing.</title>
        <authorList>
            <person name="Park S."/>
        </authorList>
    </citation>
    <scope>NUCLEOTIDE SEQUENCE [LARGE SCALE GENOMIC DNA]</scope>
    <source>
        <strain evidence="2 3">Sa</strain>
    </source>
</reference>
<evidence type="ECO:0000256" key="1">
    <source>
        <dbReference type="SAM" id="MobiDB-lite"/>
    </source>
</evidence>
<evidence type="ECO:0000313" key="2">
    <source>
        <dbReference type="EMBL" id="MCP1373614.1"/>
    </source>
</evidence>
<gene>
    <name evidence="2" type="ORF">NC595_06025</name>
</gene>
<name>A0ABT1F8C3_9GAMM</name>
<dbReference type="RefSeq" id="WP_253565372.1">
    <property type="nucleotide sequence ID" value="NZ_JAMZEK010000001.1"/>
</dbReference>
<accession>A0ABT1F8C3</accession>
<evidence type="ECO:0000313" key="3">
    <source>
        <dbReference type="Proteomes" id="UP001204615"/>
    </source>
</evidence>
<comment type="caution">
    <text evidence="2">The sequence shown here is derived from an EMBL/GenBank/DDBJ whole genome shotgun (WGS) entry which is preliminary data.</text>
</comment>
<dbReference type="Gene3D" id="3.40.50.150">
    <property type="entry name" value="Vaccinia Virus protein VP39"/>
    <property type="match status" value="1"/>
</dbReference>
<dbReference type="Pfam" id="PF13489">
    <property type="entry name" value="Methyltransf_23"/>
    <property type="match status" value="1"/>
</dbReference>
<dbReference type="SUPFAM" id="SSF53335">
    <property type="entry name" value="S-adenosyl-L-methionine-dependent methyltransferases"/>
    <property type="match status" value="1"/>
</dbReference>